<gene>
    <name evidence="1" type="ORF">BDP27DRAFT_1430695</name>
</gene>
<dbReference type="Proteomes" id="UP000772434">
    <property type="component" value="Unassembled WGS sequence"/>
</dbReference>
<proteinExistence type="predicted"/>
<comment type="caution">
    <text evidence="1">The sequence shown here is derived from an EMBL/GenBank/DDBJ whole genome shotgun (WGS) entry which is preliminary data.</text>
</comment>
<keyword evidence="2" id="KW-1185">Reference proteome</keyword>
<reference evidence="1" key="1">
    <citation type="submission" date="2020-11" db="EMBL/GenBank/DDBJ databases">
        <authorList>
            <consortium name="DOE Joint Genome Institute"/>
            <person name="Ahrendt S."/>
            <person name="Riley R."/>
            <person name="Andreopoulos W."/>
            <person name="Labutti K."/>
            <person name="Pangilinan J."/>
            <person name="Ruiz-Duenas F.J."/>
            <person name="Barrasa J.M."/>
            <person name="Sanchez-Garcia M."/>
            <person name="Camarero S."/>
            <person name="Miyauchi S."/>
            <person name="Serrano A."/>
            <person name="Linde D."/>
            <person name="Babiker R."/>
            <person name="Drula E."/>
            <person name="Ayuso-Fernandez I."/>
            <person name="Pacheco R."/>
            <person name="Padilla G."/>
            <person name="Ferreira P."/>
            <person name="Barriuso J."/>
            <person name="Kellner H."/>
            <person name="Castanera R."/>
            <person name="Alfaro M."/>
            <person name="Ramirez L."/>
            <person name="Pisabarro A.G."/>
            <person name="Kuo A."/>
            <person name="Tritt A."/>
            <person name="Lipzen A."/>
            <person name="He G."/>
            <person name="Yan M."/>
            <person name="Ng V."/>
            <person name="Cullen D."/>
            <person name="Martin F."/>
            <person name="Rosso M.-N."/>
            <person name="Henrissat B."/>
            <person name="Hibbett D."/>
            <person name="Martinez A.T."/>
            <person name="Grigoriev I.V."/>
        </authorList>
    </citation>
    <scope>NUCLEOTIDE SEQUENCE</scope>
    <source>
        <strain evidence="1">AH 40177</strain>
    </source>
</reference>
<organism evidence="1 2">
    <name type="scientific">Rhodocollybia butyracea</name>
    <dbReference type="NCBI Taxonomy" id="206335"/>
    <lineage>
        <taxon>Eukaryota</taxon>
        <taxon>Fungi</taxon>
        <taxon>Dikarya</taxon>
        <taxon>Basidiomycota</taxon>
        <taxon>Agaricomycotina</taxon>
        <taxon>Agaricomycetes</taxon>
        <taxon>Agaricomycetidae</taxon>
        <taxon>Agaricales</taxon>
        <taxon>Marasmiineae</taxon>
        <taxon>Omphalotaceae</taxon>
        <taxon>Rhodocollybia</taxon>
    </lineage>
</organism>
<dbReference type="OrthoDB" id="2662502at2759"/>
<dbReference type="EMBL" id="JADNRY010000270">
    <property type="protein sequence ID" value="KAF9059941.1"/>
    <property type="molecule type" value="Genomic_DNA"/>
</dbReference>
<protein>
    <submittedName>
        <fullName evidence="1">Uncharacterized protein</fullName>
    </submittedName>
</protein>
<evidence type="ECO:0000313" key="1">
    <source>
        <dbReference type="EMBL" id="KAF9059941.1"/>
    </source>
</evidence>
<accession>A0A9P5TYL6</accession>
<evidence type="ECO:0000313" key="2">
    <source>
        <dbReference type="Proteomes" id="UP000772434"/>
    </source>
</evidence>
<name>A0A9P5TYL6_9AGAR</name>
<sequence>MSPPSLWSLWGIDRSFPYESFYNAIIGFFEDVEVGSEEKEPNKKPLAWWNTFRTYAGWAGICSPPPYAASAVSYVDLQLFERLARGSQFRSITSSTVLFRTKHFTKVPPAQFLVLLGNSIKSGGIADTIIISEDDEARYSALKQGMTQICAALKQFRSRNDMNVD</sequence>
<dbReference type="AlphaFoldDB" id="A0A9P5TYL6"/>